<proteinExistence type="predicted"/>
<organism evidence="1 4">
    <name type="scientific">Myxococcus virescens</name>
    <dbReference type="NCBI Taxonomy" id="83456"/>
    <lineage>
        <taxon>Bacteria</taxon>
        <taxon>Pseudomonadati</taxon>
        <taxon>Myxococcota</taxon>
        <taxon>Myxococcia</taxon>
        <taxon>Myxococcales</taxon>
        <taxon>Cystobacterineae</taxon>
        <taxon>Myxococcaceae</taxon>
        <taxon>Myxococcus</taxon>
    </lineage>
</organism>
<accession>A0A511HNI2</accession>
<sequence length="320" mass="34103">MNLDAALKAAEKTASTVVGTSTLPCVQHQTGLLVLVYRADTQEMLGQVQVSLSGRAIRLIPPVYDPHRNKAMQPKGRVLRYAVNDMTAATQDDGVARFLPLDAGAYTVTVDGLSAVDDLLLNPGAREQPVILNTCPVCLVPVEVGARPEFLLRWKHDAAGVGGVELTLGDAHPLAQATGTSGLVGWSGEPLVPGPYPLALRFAGGGKFQLYSATGQLLDAAPVLDIPAGRSQFHFQVQQLGQLKLAVQLQRPDGTMAPIDRPHVTVQWPPSASPRQWVLDHGVSEDIPLVNGPQTALTLDALELEDDGAPEVFEFMALNP</sequence>
<protein>
    <submittedName>
        <fullName evidence="1">Uncharacterized protein</fullName>
    </submittedName>
</protein>
<comment type="caution">
    <text evidence="1">The sequence shown here is derived from an EMBL/GenBank/DDBJ whole genome shotgun (WGS) entry which is preliminary data.</text>
</comment>
<gene>
    <name evidence="1" type="ORF">MVI01_58430</name>
    <name evidence="2" type="ORF">SAMN04488504_114133</name>
</gene>
<dbReference type="Proteomes" id="UP000198717">
    <property type="component" value="Unassembled WGS sequence"/>
</dbReference>
<dbReference type="AlphaFoldDB" id="A0A511HNI2"/>
<evidence type="ECO:0000313" key="4">
    <source>
        <dbReference type="Proteomes" id="UP000321224"/>
    </source>
</evidence>
<dbReference type="RefSeq" id="WP_244172132.1">
    <property type="nucleotide sequence ID" value="NZ_BJVY01000042.1"/>
</dbReference>
<evidence type="ECO:0000313" key="3">
    <source>
        <dbReference type="Proteomes" id="UP000198717"/>
    </source>
</evidence>
<name>A0A511HNI2_9BACT</name>
<reference evidence="2 3" key="1">
    <citation type="submission" date="2016-10" db="EMBL/GenBank/DDBJ databases">
        <authorList>
            <person name="Varghese N."/>
            <person name="Submissions S."/>
        </authorList>
    </citation>
    <scope>NUCLEOTIDE SEQUENCE [LARGE SCALE GENOMIC DNA]</scope>
    <source>
        <strain evidence="2 3">DSM 2260</strain>
    </source>
</reference>
<dbReference type="EMBL" id="BJVY01000042">
    <property type="protein sequence ID" value="GEL74059.1"/>
    <property type="molecule type" value="Genomic_DNA"/>
</dbReference>
<dbReference type="Proteomes" id="UP000321224">
    <property type="component" value="Unassembled WGS sequence"/>
</dbReference>
<evidence type="ECO:0000313" key="1">
    <source>
        <dbReference type="EMBL" id="GEL74059.1"/>
    </source>
</evidence>
<reference evidence="1 4" key="2">
    <citation type="submission" date="2019-07" db="EMBL/GenBank/DDBJ databases">
        <title>Whole genome shotgun sequence of Myxococcus virescens NBRC 100334.</title>
        <authorList>
            <person name="Hosoyama A."/>
            <person name="Uohara A."/>
            <person name="Ohji S."/>
            <person name="Ichikawa N."/>
        </authorList>
    </citation>
    <scope>NUCLEOTIDE SEQUENCE [LARGE SCALE GENOMIC DNA]</scope>
    <source>
        <strain evidence="1 4">NBRC 100334</strain>
    </source>
</reference>
<dbReference type="EMBL" id="FNAJ01000014">
    <property type="protein sequence ID" value="SDE90519.1"/>
    <property type="molecule type" value="Genomic_DNA"/>
</dbReference>
<evidence type="ECO:0000313" key="2">
    <source>
        <dbReference type="EMBL" id="SDE90519.1"/>
    </source>
</evidence>
<keyword evidence="3" id="KW-1185">Reference proteome</keyword>